<feature type="transmembrane region" description="Helical" evidence="1">
    <location>
        <begin position="271"/>
        <end position="293"/>
    </location>
</feature>
<protein>
    <recommendedName>
        <fullName evidence="5">CARDB domain-containing protein</fullName>
    </recommendedName>
</protein>
<proteinExistence type="predicted"/>
<evidence type="ECO:0000313" key="3">
    <source>
        <dbReference type="EMBL" id="OGK40667.1"/>
    </source>
</evidence>
<sequence length="298" mass="33332">MGKKLFFILPFLTTIYFLLTTSSSAQAVSLSLSPTLTEIAIKPGISTSIKYKIENRGDPAIVNIQILPFDTNQKSPVSFSLDNSNVKLAEPFFLKNSDSLEVIVNLQVPQESAQRDYYYNFIIESQPPPSQEGTANLRAKISLKSPLLITVTGDGEVEIKPKISLFEITPKNKINLLGFKINLFNSFERVPVVLVVDNKGKNLIKPRGQINVRGPFWQSRRYEIKSENVLSESQKKISLNLSGFIFGYYKISANLSFGEGTPSIFASTSFIVLPIRITVFASAVFILLIFLIYKFKKS</sequence>
<name>A0A1F7IBD6_9BACT</name>
<evidence type="ECO:0000256" key="1">
    <source>
        <dbReference type="SAM" id="Phobius"/>
    </source>
</evidence>
<dbReference type="Proteomes" id="UP000177698">
    <property type="component" value="Unassembled WGS sequence"/>
</dbReference>
<evidence type="ECO:0008006" key="5">
    <source>
        <dbReference type="Google" id="ProtNLM"/>
    </source>
</evidence>
<keyword evidence="2" id="KW-0732">Signal</keyword>
<comment type="caution">
    <text evidence="3">The sequence shown here is derived from an EMBL/GenBank/DDBJ whole genome shotgun (WGS) entry which is preliminary data.</text>
</comment>
<feature type="chain" id="PRO_5009529330" description="CARDB domain-containing protein" evidence="2">
    <location>
        <begin position="28"/>
        <end position="298"/>
    </location>
</feature>
<accession>A0A1F7IBD6</accession>
<keyword evidence="1" id="KW-0812">Transmembrane</keyword>
<organism evidence="3 4">
    <name type="scientific">Candidatus Roizmanbacteria bacterium RIFCSPLOWO2_01_FULL_37_12</name>
    <dbReference type="NCBI Taxonomy" id="1802056"/>
    <lineage>
        <taxon>Bacteria</taxon>
        <taxon>Candidatus Roizmaniibacteriota</taxon>
    </lineage>
</organism>
<reference evidence="3 4" key="1">
    <citation type="journal article" date="2016" name="Nat. Commun.">
        <title>Thousands of microbial genomes shed light on interconnected biogeochemical processes in an aquifer system.</title>
        <authorList>
            <person name="Anantharaman K."/>
            <person name="Brown C.T."/>
            <person name="Hug L.A."/>
            <person name="Sharon I."/>
            <person name="Castelle C.J."/>
            <person name="Probst A.J."/>
            <person name="Thomas B.C."/>
            <person name="Singh A."/>
            <person name="Wilkins M.J."/>
            <person name="Karaoz U."/>
            <person name="Brodie E.L."/>
            <person name="Williams K.H."/>
            <person name="Hubbard S.S."/>
            <person name="Banfield J.F."/>
        </authorList>
    </citation>
    <scope>NUCLEOTIDE SEQUENCE [LARGE SCALE GENOMIC DNA]</scope>
</reference>
<dbReference type="EMBL" id="MGAG01000020">
    <property type="protein sequence ID" value="OGK40667.1"/>
    <property type="molecule type" value="Genomic_DNA"/>
</dbReference>
<dbReference type="AlphaFoldDB" id="A0A1F7IBD6"/>
<evidence type="ECO:0000256" key="2">
    <source>
        <dbReference type="SAM" id="SignalP"/>
    </source>
</evidence>
<keyword evidence="1" id="KW-0472">Membrane</keyword>
<evidence type="ECO:0000313" key="4">
    <source>
        <dbReference type="Proteomes" id="UP000177698"/>
    </source>
</evidence>
<keyword evidence="1" id="KW-1133">Transmembrane helix</keyword>
<dbReference type="STRING" id="1802056.A2954_00010"/>
<feature type="signal peptide" evidence="2">
    <location>
        <begin position="1"/>
        <end position="27"/>
    </location>
</feature>
<gene>
    <name evidence="3" type="ORF">A2954_00010</name>
</gene>